<evidence type="ECO:0000313" key="1">
    <source>
        <dbReference type="EMBL" id="RNA32170.1"/>
    </source>
</evidence>
<accession>A0A3M7S9D0</accession>
<evidence type="ECO:0000313" key="2">
    <source>
        <dbReference type="Proteomes" id="UP000276133"/>
    </source>
</evidence>
<protein>
    <submittedName>
        <fullName evidence="1">Uncharacterized protein</fullName>
    </submittedName>
</protein>
<dbReference type="AlphaFoldDB" id="A0A3M7S9D0"/>
<proteinExistence type="predicted"/>
<name>A0A3M7S9D0_BRAPC</name>
<dbReference type="Proteomes" id="UP000276133">
    <property type="component" value="Unassembled WGS sequence"/>
</dbReference>
<sequence>MPTYESIEFCMKPLLVSSYSNLRFFANRKFQLKIFLLSYIATQQNKAKKISIKIYHGDFLSI</sequence>
<keyword evidence="2" id="KW-1185">Reference proteome</keyword>
<organism evidence="1 2">
    <name type="scientific">Brachionus plicatilis</name>
    <name type="common">Marine rotifer</name>
    <name type="synonym">Brachionus muelleri</name>
    <dbReference type="NCBI Taxonomy" id="10195"/>
    <lineage>
        <taxon>Eukaryota</taxon>
        <taxon>Metazoa</taxon>
        <taxon>Spiralia</taxon>
        <taxon>Gnathifera</taxon>
        <taxon>Rotifera</taxon>
        <taxon>Eurotatoria</taxon>
        <taxon>Monogononta</taxon>
        <taxon>Pseudotrocha</taxon>
        <taxon>Ploima</taxon>
        <taxon>Brachionidae</taxon>
        <taxon>Brachionus</taxon>
    </lineage>
</organism>
<dbReference type="EMBL" id="REGN01001835">
    <property type="protein sequence ID" value="RNA32170.1"/>
    <property type="molecule type" value="Genomic_DNA"/>
</dbReference>
<reference evidence="1 2" key="1">
    <citation type="journal article" date="2018" name="Sci. Rep.">
        <title>Genomic signatures of local adaptation to the degree of environmental predictability in rotifers.</title>
        <authorList>
            <person name="Franch-Gras L."/>
            <person name="Hahn C."/>
            <person name="Garcia-Roger E.M."/>
            <person name="Carmona M.J."/>
            <person name="Serra M."/>
            <person name="Gomez A."/>
        </authorList>
    </citation>
    <scope>NUCLEOTIDE SEQUENCE [LARGE SCALE GENOMIC DNA]</scope>
    <source>
        <strain evidence="1">HYR1</strain>
    </source>
</reference>
<gene>
    <name evidence="1" type="ORF">BpHYR1_017698</name>
</gene>
<comment type="caution">
    <text evidence="1">The sequence shown here is derived from an EMBL/GenBank/DDBJ whole genome shotgun (WGS) entry which is preliminary data.</text>
</comment>